<evidence type="ECO:0000256" key="2">
    <source>
        <dbReference type="ARBA" id="ARBA00023445"/>
    </source>
</evidence>
<organism evidence="4 5">
    <name type="scientific">Candida oxycetoniae</name>
    <dbReference type="NCBI Taxonomy" id="497107"/>
    <lineage>
        <taxon>Eukaryota</taxon>
        <taxon>Fungi</taxon>
        <taxon>Dikarya</taxon>
        <taxon>Ascomycota</taxon>
        <taxon>Saccharomycotina</taxon>
        <taxon>Pichiomycetes</taxon>
        <taxon>Debaryomycetaceae</taxon>
        <taxon>Candida/Lodderomyces clade</taxon>
        <taxon>Candida</taxon>
    </lineage>
</organism>
<dbReference type="SUPFAM" id="SSF51735">
    <property type="entry name" value="NAD(P)-binding Rossmann-fold domains"/>
    <property type="match status" value="1"/>
</dbReference>
<dbReference type="Proteomes" id="UP001202479">
    <property type="component" value="Unassembled WGS sequence"/>
</dbReference>
<dbReference type="EMBL" id="JAHUZD010000024">
    <property type="protein sequence ID" value="KAI3406291.1"/>
    <property type="molecule type" value="Genomic_DNA"/>
</dbReference>
<proteinExistence type="inferred from homology"/>
<evidence type="ECO:0000256" key="1">
    <source>
        <dbReference type="ARBA" id="ARBA00023002"/>
    </source>
</evidence>
<dbReference type="InterPro" id="IPR036291">
    <property type="entry name" value="NAD(P)-bd_dom_sf"/>
</dbReference>
<dbReference type="CDD" id="cd05227">
    <property type="entry name" value="AR_SDR_e"/>
    <property type="match status" value="1"/>
</dbReference>
<dbReference type="FunFam" id="3.40.50.720:FF:000191">
    <property type="entry name" value="Methylglyoxal reductase (NADPH-dependent)"/>
    <property type="match status" value="1"/>
</dbReference>
<dbReference type="GeneID" id="73378388"/>
<dbReference type="InterPro" id="IPR001509">
    <property type="entry name" value="Epimerase_deHydtase"/>
</dbReference>
<evidence type="ECO:0000259" key="3">
    <source>
        <dbReference type="Pfam" id="PF01370"/>
    </source>
</evidence>
<evidence type="ECO:0000313" key="5">
    <source>
        <dbReference type="Proteomes" id="UP001202479"/>
    </source>
</evidence>
<comment type="caution">
    <text evidence="4">The sequence shown here is derived from an EMBL/GenBank/DDBJ whole genome shotgun (WGS) entry which is preliminary data.</text>
</comment>
<protein>
    <submittedName>
        <fullName evidence="4">GRP2</fullName>
    </submittedName>
</protein>
<dbReference type="Gene3D" id="3.40.50.720">
    <property type="entry name" value="NAD(P)-binding Rossmann-like Domain"/>
    <property type="match status" value="1"/>
</dbReference>
<sequence length="339" mass="37574">MSTTVFVSGATGFIAQHIVKLLLENNHKVVGSVRSAKKGEELTSSIKNAGLSADNFTFEVVEDIAAKGAFDEALKKHPQVTVFLHTASPFHFDVKDIKKDLIDPAVEGTTNALNAIKEYGSSVKKVVVTSSYATVSGFGELVTPGKTVDETSWNPITHEQALKDPMAGYIGSKKFAEKTVWDFIEQNKPQWQVSIINPVYVFGPQAFEVKDKSKLNTSNEIINSILKAGKDKDQPQQFAGYFIDVRDVAKAEIVAFEKEEAVDQRLILSEGPFTTDKILNILKKDFKQLELPTLDESKKINWDSTESIINNEKTKKILGFKFIDLEQSVDDTVAQILND</sequence>
<dbReference type="AlphaFoldDB" id="A0AAI9SZX8"/>
<feature type="domain" description="NAD-dependent epimerase/dehydratase" evidence="3">
    <location>
        <begin position="5"/>
        <end position="262"/>
    </location>
</feature>
<gene>
    <name evidence="4" type="ORF">KGF56_000771</name>
</gene>
<accession>A0AAI9SZX8</accession>
<dbReference type="PANTHER" id="PTHR10366:SF564">
    <property type="entry name" value="STEROL-4-ALPHA-CARBOXYLATE 3-DEHYDROGENASE, DECARBOXYLATING"/>
    <property type="match status" value="1"/>
</dbReference>
<dbReference type="RefSeq" id="XP_049182036.1">
    <property type="nucleotide sequence ID" value="XM_049326715.1"/>
</dbReference>
<dbReference type="Pfam" id="PF01370">
    <property type="entry name" value="Epimerase"/>
    <property type="match status" value="1"/>
</dbReference>
<dbReference type="GO" id="GO:0016616">
    <property type="term" value="F:oxidoreductase activity, acting on the CH-OH group of donors, NAD or NADP as acceptor"/>
    <property type="evidence" value="ECO:0007669"/>
    <property type="project" value="TreeGrafter"/>
</dbReference>
<name>A0AAI9SZX8_9ASCO</name>
<dbReference type="PANTHER" id="PTHR10366">
    <property type="entry name" value="NAD DEPENDENT EPIMERASE/DEHYDRATASE"/>
    <property type="match status" value="1"/>
</dbReference>
<comment type="similarity">
    <text evidence="2">Belongs to the NAD(P)-dependent epimerase/dehydratase family. Dihydroflavonol-4-reductase subfamily.</text>
</comment>
<keyword evidence="1" id="KW-0560">Oxidoreductase</keyword>
<dbReference type="InterPro" id="IPR050425">
    <property type="entry name" value="NAD(P)_dehydrat-like"/>
</dbReference>
<keyword evidence="5" id="KW-1185">Reference proteome</keyword>
<evidence type="ECO:0000313" key="4">
    <source>
        <dbReference type="EMBL" id="KAI3406291.1"/>
    </source>
</evidence>
<reference evidence="4" key="1">
    <citation type="journal article" date="2022" name="DNA Res.">
        <title>Genome analysis of five recently described species of the CUG-Ser clade uncovers Candida theae as a new hybrid lineage with pathogenic potential in the Candida parapsilosis species complex.</title>
        <authorList>
            <person name="Mixao V."/>
            <person name="Del Olmo V."/>
            <person name="Hegedusova E."/>
            <person name="Saus E."/>
            <person name="Pryszcz L."/>
            <person name="Cillingova A."/>
            <person name="Nosek J."/>
            <person name="Gabaldon T."/>
        </authorList>
    </citation>
    <scope>NUCLEOTIDE SEQUENCE</scope>
    <source>
        <strain evidence="4">CBS 10844</strain>
    </source>
</reference>